<sequence>MTDEFQRPEEVEAEDRLSMVVVWVVILALALAAFGLIIPYSLLQQG</sequence>
<keyword evidence="3" id="KW-1185">Reference proteome</keyword>
<dbReference type="Proteomes" id="UP000019141">
    <property type="component" value="Unassembled WGS sequence"/>
</dbReference>
<proteinExistence type="predicted"/>
<keyword evidence="1" id="KW-0812">Transmembrane</keyword>
<comment type="caution">
    <text evidence="2">The sequence shown here is derived from an EMBL/GenBank/DDBJ whole genome shotgun (WGS) entry which is preliminary data.</text>
</comment>
<accession>W4L617</accession>
<evidence type="ECO:0000313" key="2">
    <source>
        <dbReference type="EMBL" id="ETW93294.1"/>
    </source>
</evidence>
<keyword evidence="1" id="KW-0472">Membrane</keyword>
<evidence type="ECO:0000256" key="1">
    <source>
        <dbReference type="SAM" id="Phobius"/>
    </source>
</evidence>
<dbReference type="EMBL" id="AZHW01001264">
    <property type="protein sequence ID" value="ETW93294.1"/>
    <property type="molecule type" value="Genomic_DNA"/>
</dbReference>
<name>W4L617_ENTF1</name>
<evidence type="ECO:0000313" key="3">
    <source>
        <dbReference type="Proteomes" id="UP000019141"/>
    </source>
</evidence>
<protein>
    <submittedName>
        <fullName evidence="2">Uncharacterized protein</fullName>
    </submittedName>
</protein>
<reference evidence="2 3" key="1">
    <citation type="journal article" date="2014" name="Nature">
        <title>An environmental bacterial taxon with a large and distinct metabolic repertoire.</title>
        <authorList>
            <person name="Wilson M.C."/>
            <person name="Mori T."/>
            <person name="Ruckert C."/>
            <person name="Uria A.R."/>
            <person name="Helf M.J."/>
            <person name="Takada K."/>
            <person name="Gernert C."/>
            <person name="Steffens U.A."/>
            <person name="Heycke N."/>
            <person name="Schmitt S."/>
            <person name="Rinke C."/>
            <person name="Helfrich E.J."/>
            <person name="Brachmann A.O."/>
            <person name="Gurgui C."/>
            <person name="Wakimoto T."/>
            <person name="Kracht M."/>
            <person name="Crusemann M."/>
            <person name="Hentschel U."/>
            <person name="Abe I."/>
            <person name="Matsunaga S."/>
            <person name="Kalinowski J."/>
            <person name="Takeyama H."/>
            <person name="Piel J."/>
        </authorList>
    </citation>
    <scope>NUCLEOTIDE SEQUENCE [LARGE SCALE GENOMIC DNA]</scope>
    <source>
        <strain evidence="3">TSY1</strain>
    </source>
</reference>
<gene>
    <name evidence="2" type="ORF">ETSY1_39850</name>
</gene>
<feature type="transmembrane region" description="Helical" evidence="1">
    <location>
        <begin position="20"/>
        <end position="43"/>
    </location>
</feature>
<organism evidence="2 3">
    <name type="scientific">Entotheonella factor</name>
    <dbReference type="NCBI Taxonomy" id="1429438"/>
    <lineage>
        <taxon>Bacteria</taxon>
        <taxon>Pseudomonadati</taxon>
        <taxon>Nitrospinota/Tectimicrobiota group</taxon>
        <taxon>Candidatus Tectimicrobiota</taxon>
        <taxon>Candidatus Entotheonellia</taxon>
        <taxon>Candidatus Entotheonellales</taxon>
        <taxon>Candidatus Entotheonellaceae</taxon>
        <taxon>Candidatus Entotheonella</taxon>
    </lineage>
</organism>
<dbReference type="HOGENOM" id="CLU_3181464_0_0_7"/>
<keyword evidence="1" id="KW-1133">Transmembrane helix</keyword>
<dbReference type="AlphaFoldDB" id="W4L617"/>